<protein>
    <submittedName>
        <fullName evidence="2">Uncharacterized protein</fullName>
    </submittedName>
</protein>
<dbReference type="KEGG" id="mng:MNEG_6649"/>
<dbReference type="EMBL" id="KK101319">
    <property type="protein sequence ID" value="KIZ01314.1"/>
    <property type="molecule type" value="Genomic_DNA"/>
</dbReference>
<feature type="compositionally biased region" description="Basic and acidic residues" evidence="1">
    <location>
        <begin position="45"/>
        <end position="55"/>
    </location>
</feature>
<dbReference type="RefSeq" id="XP_013900333.1">
    <property type="nucleotide sequence ID" value="XM_014044879.1"/>
</dbReference>
<feature type="compositionally biased region" description="Basic and acidic residues" evidence="1">
    <location>
        <begin position="68"/>
        <end position="95"/>
    </location>
</feature>
<proteinExistence type="predicted"/>
<dbReference type="AlphaFoldDB" id="A0A0D2L207"/>
<keyword evidence="3" id="KW-1185">Reference proteome</keyword>
<dbReference type="GeneID" id="25739525"/>
<name>A0A0D2L207_9CHLO</name>
<evidence type="ECO:0000313" key="2">
    <source>
        <dbReference type="EMBL" id="KIZ01314.1"/>
    </source>
</evidence>
<evidence type="ECO:0000313" key="3">
    <source>
        <dbReference type="Proteomes" id="UP000054498"/>
    </source>
</evidence>
<feature type="region of interest" description="Disordered" evidence="1">
    <location>
        <begin position="29"/>
        <end position="127"/>
    </location>
</feature>
<sequence length="263" mass="27829">MKDIAHTAAIMVRQGKTLRGALAAKTRTLNSRLASHKAVVTAEAKAAERASKKAAGEPVSDSEPDSPTLERERQEKERQERERQDRQLQRAERIHGMLRAAARGRGRGRRGRGRGRGGGHGAVYEEDPAARRQRVAAAGPKETDLRTDENAMLSFGQRVRPGQAGGVLGIAATWGGLANGANAEGMPFGWGRPIVGAVPGPASSMPPGSYLESVARFAAGAGARVHALVQQLLGPQLRALEPEAVAQRAAQKAAAAAQQQQQQ</sequence>
<dbReference type="Proteomes" id="UP000054498">
    <property type="component" value="Unassembled WGS sequence"/>
</dbReference>
<evidence type="ECO:0000256" key="1">
    <source>
        <dbReference type="SAM" id="MobiDB-lite"/>
    </source>
</evidence>
<dbReference type="OrthoDB" id="21449at2759"/>
<gene>
    <name evidence="2" type="ORF">MNEG_6649</name>
</gene>
<organism evidence="2 3">
    <name type="scientific">Monoraphidium neglectum</name>
    <dbReference type="NCBI Taxonomy" id="145388"/>
    <lineage>
        <taxon>Eukaryota</taxon>
        <taxon>Viridiplantae</taxon>
        <taxon>Chlorophyta</taxon>
        <taxon>core chlorophytes</taxon>
        <taxon>Chlorophyceae</taxon>
        <taxon>CS clade</taxon>
        <taxon>Sphaeropleales</taxon>
        <taxon>Selenastraceae</taxon>
        <taxon>Monoraphidium</taxon>
    </lineage>
</organism>
<accession>A0A0D2L207</accession>
<feature type="compositionally biased region" description="Basic residues" evidence="1">
    <location>
        <begin position="102"/>
        <end position="117"/>
    </location>
</feature>
<reference evidence="2 3" key="1">
    <citation type="journal article" date="2013" name="BMC Genomics">
        <title>Reconstruction of the lipid metabolism for the microalga Monoraphidium neglectum from its genome sequence reveals characteristics suitable for biofuel production.</title>
        <authorList>
            <person name="Bogen C."/>
            <person name="Al-Dilaimi A."/>
            <person name="Albersmeier A."/>
            <person name="Wichmann J."/>
            <person name="Grundmann M."/>
            <person name="Rupp O."/>
            <person name="Lauersen K.J."/>
            <person name="Blifernez-Klassen O."/>
            <person name="Kalinowski J."/>
            <person name="Goesmann A."/>
            <person name="Mussgnug J.H."/>
            <person name="Kruse O."/>
        </authorList>
    </citation>
    <scope>NUCLEOTIDE SEQUENCE [LARGE SCALE GENOMIC DNA]</scope>
    <source>
        <strain evidence="2 3">SAG 48.87</strain>
    </source>
</reference>
<dbReference type="STRING" id="145388.A0A0D2L207"/>